<comment type="caution">
    <text evidence="1">The sequence shown here is derived from an EMBL/GenBank/DDBJ whole genome shotgun (WGS) entry which is preliminary data.</text>
</comment>
<gene>
    <name evidence="1" type="ORF">GCM10010346_17290</name>
</gene>
<organism evidence="1 2">
    <name type="scientific">Streptomyces chryseus</name>
    <dbReference type="NCBI Taxonomy" id="68186"/>
    <lineage>
        <taxon>Bacteria</taxon>
        <taxon>Bacillati</taxon>
        <taxon>Actinomycetota</taxon>
        <taxon>Actinomycetes</taxon>
        <taxon>Kitasatosporales</taxon>
        <taxon>Streptomycetaceae</taxon>
        <taxon>Streptomyces</taxon>
    </lineage>
</organism>
<dbReference type="EMBL" id="BMVO01000003">
    <property type="protein sequence ID" value="GHA94998.1"/>
    <property type="molecule type" value="Genomic_DNA"/>
</dbReference>
<proteinExistence type="predicted"/>
<accession>A0ABQ3DPB5</accession>
<sequence length="172" mass="17128">MRRTETTRRGALAATGAAAAALLAGGCARDAAPRGREGTAADAAAAAVRAEAGLRKRSARARVALLAHYDAVIAAHPSAAGRLEPLRDAVARQADALRGEGAALRAAAPPAAPAVAAERRDALKALAAEERRGADAHTAALLDAPPELARLLASVAAAGAAHVYLLTEGSDG</sequence>
<protein>
    <submittedName>
        <fullName evidence="1">Lipoprotein</fullName>
    </submittedName>
</protein>
<evidence type="ECO:0000313" key="1">
    <source>
        <dbReference type="EMBL" id="GHA94998.1"/>
    </source>
</evidence>
<evidence type="ECO:0000313" key="2">
    <source>
        <dbReference type="Proteomes" id="UP000599437"/>
    </source>
</evidence>
<dbReference type="PROSITE" id="PS51257">
    <property type="entry name" value="PROKAR_LIPOPROTEIN"/>
    <property type="match status" value="1"/>
</dbReference>
<reference evidence="2" key="1">
    <citation type="journal article" date="2019" name="Int. J. Syst. Evol. Microbiol.">
        <title>The Global Catalogue of Microorganisms (GCM) 10K type strain sequencing project: providing services to taxonomists for standard genome sequencing and annotation.</title>
        <authorList>
            <consortium name="The Broad Institute Genomics Platform"/>
            <consortium name="The Broad Institute Genome Sequencing Center for Infectious Disease"/>
            <person name="Wu L."/>
            <person name="Ma J."/>
        </authorList>
    </citation>
    <scope>NUCLEOTIDE SEQUENCE [LARGE SCALE GENOMIC DNA]</scope>
    <source>
        <strain evidence="2">JCM 4737</strain>
    </source>
</reference>
<dbReference type="PROSITE" id="PS51318">
    <property type="entry name" value="TAT"/>
    <property type="match status" value="1"/>
</dbReference>
<keyword evidence="1" id="KW-0449">Lipoprotein</keyword>
<dbReference type="RefSeq" id="WP_138898979.1">
    <property type="nucleotide sequence ID" value="NZ_BMVO01000003.1"/>
</dbReference>
<name>A0ABQ3DPB5_9ACTN</name>
<dbReference type="Proteomes" id="UP000599437">
    <property type="component" value="Unassembled WGS sequence"/>
</dbReference>
<dbReference type="InterPro" id="IPR006311">
    <property type="entry name" value="TAT_signal"/>
</dbReference>
<keyword evidence="2" id="KW-1185">Reference proteome</keyword>